<feature type="transmembrane region" description="Helical" evidence="7">
    <location>
        <begin position="255"/>
        <end position="274"/>
    </location>
</feature>
<proteinExistence type="inferred from homology"/>
<comment type="subcellular location">
    <subcellularLocation>
        <location evidence="1 7">Cell membrane</location>
        <topology evidence="1 7">Multi-pass membrane protein</topology>
    </subcellularLocation>
</comment>
<dbReference type="InterPro" id="IPR035906">
    <property type="entry name" value="MetI-like_sf"/>
</dbReference>
<feature type="transmembrane region" description="Helical" evidence="7">
    <location>
        <begin position="152"/>
        <end position="173"/>
    </location>
</feature>
<dbReference type="Pfam" id="PF00528">
    <property type="entry name" value="BPD_transp_1"/>
    <property type="match status" value="1"/>
</dbReference>
<organism evidence="9 10">
    <name type="scientific">Caldanaerobius fijiensis DSM 17918</name>
    <dbReference type="NCBI Taxonomy" id="1121256"/>
    <lineage>
        <taxon>Bacteria</taxon>
        <taxon>Bacillati</taxon>
        <taxon>Bacillota</taxon>
        <taxon>Clostridia</taxon>
        <taxon>Thermoanaerobacterales</taxon>
        <taxon>Thermoanaerobacteraceae</taxon>
        <taxon>Caldanaerobius</taxon>
    </lineage>
</organism>
<reference evidence="9 10" key="1">
    <citation type="submission" date="2016-11" db="EMBL/GenBank/DDBJ databases">
        <authorList>
            <person name="Jaros S."/>
            <person name="Januszkiewicz K."/>
            <person name="Wedrychowicz H."/>
        </authorList>
    </citation>
    <scope>NUCLEOTIDE SEQUENCE [LARGE SCALE GENOMIC DNA]</scope>
    <source>
        <strain evidence="9 10">DSM 17918</strain>
    </source>
</reference>
<evidence type="ECO:0000256" key="2">
    <source>
        <dbReference type="ARBA" id="ARBA00022448"/>
    </source>
</evidence>
<evidence type="ECO:0000313" key="10">
    <source>
        <dbReference type="Proteomes" id="UP000184088"/>
    </source>
</evidence>
<feature type="transmembrane region" description="Helical" evidence="7">
    <location>
        <begin position="84"/>
        <end position="107"/>
    </location>
</feature>
<evidence type="ECO:0000313" key="9">
    <source>
        <dbReference type="EMBL" id="SHF39832.1"/>
    </source>
</evidence>
<evidence type="ECO:0000256" key="5">
    <source>
        <dbReference type="ARBA" id="ARBA00022989"/>
    </source>
</evidence>
<keyword evidence="10" id="KW-1185">Reference proteome</keyword>
<keyword evidence="4 7" id="KW-0812">Transmembrane</keyword>
<evidence type="ECO:0000256" key="6">
    <source>
        <dbReference type="ARBA" id="ARBA00023136"/>
    </source>
</evidence>
<dbReference type="PROSITE" id="PS50928">
    <property type="entry name" value="ABC_TM1"/>
    <property type="match status" value="1"/>
</dbReference>
<keyword evidence="5 7" id="KW-1133">Transmembrane helix</keyword>
<dbReference type="EMBL" id="FQVH01000021">
    <property type="protein sequence ID" value="SHF39832.1"/>
    <property type="molecule type" value="Genomic_DNA"/>
</dbReference>
<dbReference type="Proteomes" id="UP000184088">
    <property type="component" value="Unassembled WGS sequence"/>
</dbReference>
<keyword evidence="2 7" id="KW-0813">Transport</keyword>
<dbReference type="Gene3D" id="1.10.3720.10">
    <property type="entry name" value="MetI-like"/>
    <property type="match status" value="1"/>
</dbReference>
<dbReference type="CDD" id="cd06261">
    <property type="entry name" value="TM_PBP2"/>
    <property type="match status" value="1"/>
</dbReference>
<keyword evidence="9" id="KW-0762">Sugar transport</keyword>
<feature type="domain" description="ABC transmembrane type-1" evidence="8">
    <location>
        <begin position="84"/>
        <end position="274"/>
    </location>
</feature>
<evidence type="ECO:0000256" key="7">
    <source>
        <dbReference type="RuleBase" id="RU363032"/>
    </source>
</evidence>
<dbReference type="PANTHER" id="PTHR43744">
    <property type="entry name" value="ABC TRANSPORTER PERMEASE PROTEIN MG189-RELATED-RELATED"/>
    <property type="match status" value="1"/>
</dbReference>
<dbReference type="RefSeq" id="WP_073344402.1">
    <property type="nucleotide sequence ID" value="NZ_FQVH01000021.1"/>
</dbReference>
<comment type="similarity">
    <text evidence="7">Belongs to the binding-protein-dependent transport system permease family.</text>
</comment>
<feature type="transmembrane region" description="Helical" evidence="7">
    <location>
        <begin position="21"/>
        <end position="45"/>
    </location>
</feature>
<dbReference type="AlphaFoldDB" id="A0A1M5BCF8"/>
<protein>
    <submittedName>
        <fullName evidence="9">Multiple sugar transport system permease protein</fullName>
    </submittedName>
</protein>
<evidence type="ECO:0000259" key="8">
    <source>
        <dbReference type="PROSITE" id="PS50928"/>
    </source>
</evidence>
<sequence length="289" mass="32168">MENIILEKPNNIQSRESKVNISTGIIYVFLIIMSIISFLPFYIMIINSTHSNDELATKLLLLPGNSLIANYTRMVQNINIWRGFLNSVIIAVSCTVLSGYFSALTAYGFSKYKFKGNSILFWFILATMMIPGQLGLVGYFQLVKSLGLLDTYWPLILPSIASASSVFWIRQYIDSSVQDSLIESARIDGCGEFMIFNKIILPLIVPAIATISIFTFVGSWNNYLAPLVLIFSQDKFPLPVLVAMMKGYYSNDYGAMYLGVAISVVPIMIAFFFFSKHIVGGLTVGSIKG</sequence>
<evidence type="ECO:0000256" key="4">
    <source>
        <dbReference type="ARBA" id="ARBA00022692"/>
    </source>
</evidence>
<feature type="transmembrane region" description="Helical" evidence="7">
    <location>
        <begin position="194"/>
        <end position="217"/>
    </location>
</feature>
<dbReference type="GO" id="GO:0005886">
    <property type="term" value="C:plasma membrane"/>
    <property type="evidence" value="ECO:0007669"/>
    <property type="project" value="UniProtKB-SubCell"/>
</dbReference>
<evidence type="ECO:0000256" key="3">
    <source>
        <dbReference type="ARBA" id="ARBA00022475"/>
    </source>
</evidence>
<dbReference type="InterPro" id="IPR000515">
    <property type="entry name" value="MetI-like"/>
</dbReference>
<keyword evidence="6 7" id="KW-0472">Membrane</keyword>
<name>A0A1M5BCF8_9THEO</name>
<dbReference type="PANTHER" id="PTHR43744:SF2">
    <property type="entry name" value="ARABINOOLIGOSACCHARIDES TRANSPORT SYSTEM PERMEASE PROTEIN ARAQ"/>
    <property type="match status" value="1"/>
</dbReference>
<dbReference type="GO" id="GO:0055085">
    <property type="term" value="P:transmembrane transport"/>
    <property type="evidence" value="ECO:0007669"/>
    <property type="project" value="InterPro"/>
</dbReference>
<keyword evidence="3" id="KW-1003">Cell membrane</keyword>
<dbReference type="SUPFAM" id="SSF161098">
    <property type="entry name" value="MetI-like"/>
    <property type="match status" value="1"/>
</dbReference>
<gene>
    <name evidence="9" type="ORF">SAMN02746089_01832</name>
</gene>
<dbReference type="OrthoDB" id="9771544at2"/>
<dbReference type="STRING" id="1121256.SAMN02746089_01832"/>
<feature type="transmembrane region" description="Helical" evidence="7">
    <location>
        <begin position="119"/>
        <end position="140"/>
    </location>
</feature>
<evidence type="ECO:0000256" key="1">
    <source>
        <dbReference type="ARBA" id="ARBA00004651"/>
    </source>
</evidence>
<accession>A0A1M5BCF8</accession>